<name>A0A5Q2N8E8_9FIRM</name>
<gene>
    <name evidence="1" type="ORF">FTV88_2682</name>
</gene>
<protein>
    <submittedName>
        <fullName evidence="1">Quinate 5-dehydrogenase</fullName>
        <ecNumber evidence="1">1.1.1.24</ecNumber>
    </submittedName>
</protein>
<evidence type="ECO:0000313" key="2">
    <source>
        <dbReference type="Proteomes" id="UP000366051"/>
    </source>
</evidence>
<dbReference type="Proteomes" id="UP000366051">
    <property type="component" value="Chromosome"/>
</dbReference>
<dbReference type="AlphaFoldDB" id="A0A5Q2N8E8"/>
<keyword evidence="1" id="KW-0560">Oxidoreductase</keyword>
<organism evidence="1 2">
    <name type="scientific">Heliorestis convoluta</name>
    <dbReference type="NCBI Taxonomy" id="356322"/>
    <lineage>
        <taxon>Bacteria</taxon>
        <taxon>Bacillati</taxon>
        <taxon>Bacillota</taxon>
        <taxon>Clostridia</taxon>
        <taxon>Eubacteriales</taxon>
        <taxon>Heliobacteriaceae</taxon>
        <taxon>Heliorestis</taxon>
    </lineage>
</organism>
<evidence type="ECO:0000313" key="1">
    <source>
        <dbReference type="EMBL" id="QGG48775.1"/>
    </source>
</evidence>
<dbReference type="EMBL" id="CP045875">
    <property type="protein sequence ID" value="QGG48775.1"/>
    <property type="molecule type" value="Genomic_DNA"/>
</dbReference>
<proteinExistence type="predicted"/>
<sequence>MLNSAAAFRKKGTILKKVVSVSLGSSRRNHQVHLSLLGQEVSIERIGTDGDMERAVQLIRNLDGKVDAIGLGGIDLYIFAGSKRYVLKDGAKLAQAARITPVVDGSGLKNTLERQVVFNLAEQGLLYRGQKVLVVCAVDRFGLAESLEKVGCRTTYGDLYFGLGIPIALHRLETLQKWAQLIIPVISKVPFHYLYPTGNKQEKKKTLSASFIKETDVIAGDFHFIKRYMLEQLEGKVILTNTVTAEDVDLLKGCGVSRLVTTTPEIAGRSFGTNVMEALFVALTSSSKEKESIQSYTNLIKQLDWQPRIVNFYCNKTA</sequence>
<keyword evidence="2" id="KW-1185">Reference proteome</keyword>
<dbReference type="GO" id="GO:0030266">
    <property type="term" value="F:quinate 3-dehydrogenase (NAD+) activity"/>
    <property type="evidence" value="ECO:0007669"/>
    <property type="project" value="UniProtKB-EC"/>
</dbReference>
<dbReference type="EC" id="1.1.1.24" evidence="1"/>
<reference evidence="2" key="1">
    <citation type="submission" date="2019-11" db="EMBL/GenBank/DDBJ databases">
        <title>Genome sequence of Heliorestis convoluta strain HH, an alkaliphilic and minimalistic phototrophic bacterium from a soda lake in Egypt.</title>
        <authorList>
            <person name="Dewey E.D."/>
            <person name="Stokes L.M."/>
            <person name="Burchell B.M."/>
            <person name="Shaffer K.N."/>
            <person name="Huntington A.M."/>
            <person name="Baker J.M."/>
            <person name="Nadendla S."/>
            <person name="Giglio M.G."/>
            <person name="Touchman J.W."/>
            <person name="Blankenship R.E."/>
            <person name="Madigan M.T."/>
            <person name="Sattley W.M."/>
        </authorList>
    </citation>
    <scope>NUCLEOTIDE SEQUENCE [LARGE SCALE GENOMIC DNA]</scope>
    <source>
        <strain evidence="2">HH</strain>
    </source>
</reference>
<dbReference type="KEGG" id="hcv:FTV88_2682"/>
<accession>A0A5Q2N8E8</accession>